<feature type="domain" description="Mannosylglycerate hydrolase MGH1-like glycoside hydrolase" evidence="2">
    <location>
        <begin position="121"/>
        <end position="469"/>
    </location>
</feature>
<gene>
    <name evidence="3" type="ORF">MNBD_IGNAVI01-2817</name>
</gene>
<dbReference type="GO" id="GO:0005975">
    <property type="term" value="P:carbohydrate metabolic process"/>
    <property type="evidence" value="ECO:0007669"/>
    <property type="project" value="InterPro"/>
</dbReference>
<dbReference type="InterPro" id="IPR008928">
    <property type="entry name" value="6-hairpin_glycosidase_sf"/>
</dbReference>
<dbReference type="Pfam" id="PF22422">
    <property type="entry name" value="MGH1-like_GH"/>
    <property type="match status" value="1"/>
</dbReference>
<evidence type="ECO:0000313" key="3">
    <source>
        <dbReference type="EMBL" id="VAX23802.1"/>
    </source>
</evidence>
<dbReference type="SUPFAM" id="SSF48208">
    <property type="entry name" value="Six-hairpin glycosidases"/>
    <property type="match status" value="1"/>
</dbReference>
<organism evidence="3">
    <name type="scientific">hydrothermal vent metagenome</name>
    <dbReference type="NCBI Taxonomy" id="652676"/>
    <lineage>
        <taxon>unclassified sequences</taxon>
        <taxon>metagenomes</taxon>
        <taxon>ecological metagenomes</taxon>
    </lineage>
</organism>
<reference evidence="3" key="1">
    <citation type="submission" date="2018-06" db="EMBL/GenBank/DDBJ databases">
        <authorList>
            <person name="Zhirakovskaya E."/>
        </authorList>
    </citation>
    <scope>NUCLEOTIDE SEQUENCE</scope>
</reference>
<sequence>MHRRNLLGNMKIRLALISISFIFLIQQGCRENDDLHILDISTLSPYIEIFNQNDNELYIQHIPNDSALTFLSDNIPLIDLPDKDIEETYYFRWWTFRKHIKKTEDGFVITEFLPKVPWSGKYNTINCPAGHHIYEGRWLRNPKYIQDYIDFWLTKSGDGIRKYSFWAADAVLAFNKVHRNYELLSQQLPLLINNYKEWERIRRDSTNILFWQLDGYDGMEVSVSGRILNKGIPIGGMEAVRPTINSYMYGDAKAISTIADLTNQKLIAQEFSAKALLIKQEVQNRLWNEKLDFFTVLPKKYSDADKPLDVRELIGYVPWYFNLPDDKEEYSAAWNKVTDTTGFYAPYGLTVCERSHPYFEISYTGHECQWNGPSWPFATTQTLKGMSNLLNYYSNHGNISKDDYFKLLLQYAKSQSIVNEEGNRQKWIDENLNPFTGDWISRTILKTSTNGTWSGKKGRIERGKDYNHSGFCDLVISDLLGLKPRIDNTLEINPLIPNKWDWFCLDRVSYHGFELTIIWDKTGDKYKKGKGLMVFVNGKLKAKTNRIERLLCEL</sequence>
<dbReference type="EMBL" id="UOGD01000257">
    <property type="protein sequence ID" value="VAX23802.1"/>
    <property type="molecule type" value="Genomic_DNA"/>
</dbReference>
<proteinExistence type="predicted"/>
<name>A0A3B1C6T2_9ZZZZ</name>
<evidence type="ECO:0000259" key="1">
    <source>
        <dbReference type="Pfam" id="PF03633"/>
    </source>
</evidence>
<evidence type="ECO:0000259" key="2">
    <source>
        <dbReference type="Pfam" id="PF22422"/>
    </source>
</evidence>
<dbReference type="InterPro" id="IPR012341">
    <property type="entry name" value="6hp_glycosidase-like_sf"/>
</dbReference>
<dbReference type="InterPro" id="IPR005194">
    <property type="entry name" value="Glyco_hydro_65_C"/>
</dbReference>
<dbReference type="AlphaFoldDB" id="A0A3B1C6T2"/>
<dbReference type="InterPro" id="IPR054491">
    <property type="entry name" value="MGH1-like_GH"/>
</dbReference>
<feature type="domain" description="Glycoside hydrolase family 65 C-terminal" evidence="1">
    <location>
        <begin position="487"/>
        <end position="539"/>
    </location>
</feature>
<dbReference type="Gene3D" id="1.50.10.10">
    <property type="match status" value="1"/>
</dbReference>
<protein>
    <submittedName>
        <fullName evidence="3">Uncharacterized protein</fullName>
    </submittedName>
</protein>
<accession>A0A3B1C6T2</accession>
<dbReference type="Pfam" id="PF03633">
    <property type="entry name" value="Glyco_hydro_65C"/>
    <property type="match status" value="1"/>
</dbReference>